<evidence type="ECO:0000256" key="1">
    <source>
        <dbReference type="SAM" id="MobiDB-lite"/>
    </source>
</evidence>
<proteinExistence type="predicted"/>
<dbReference type="SUPFAM" id="SSF49899">
    <property type="entry name" value="Concanavalin A-like lectins/glucanases"/>
    <property type="match status" value="1"/>
</dbReference>
<keyword evidence="2" id="KW-0732">Signal</keyword>
<dbReference type="PANTHER" id="PTHR10963:SF24">
    <property type="entry name" value="GLYCOSIDASE C21B10.07-RELATED"/>
    <property type="match status" value="1"/>
</dbReference>
<feature type="signal peptide" evidence="2">
    <location>
        <begin position="1"/>
        <end position="24"/>
    </location>
</feature>
<dbReference type="OrthoDB" id="192832at2759"/>
<protein>
    <submittedName>
        <fullName evidence="3">Glycoside hydrolase family 16 protein</fullName>
    </submittedName>
</protein>
<evidence type="ECO:0000256" key="2">
    <source>
        <dbReference type="SAM" id="SignalP"/>
    </source>
</evidence>
<sequence>MPISLASLLYPLAVALATLPCAQATQYSLAKEYYGSSFFDAWTFYNYYDNLTNGDTIFVSAQNASADKLAYVDPTTSHAFIRVDNFTTVPYNDKRNSVRITSNDSYAVGSLWVTDMYHVPYGCSVWPSWWSQAVQWPQGGEIDTFEGVNLQTNNQMSLHTETGCTQVLPNETSTMVTSTNCSYAANENQGCVVIDPSLASFGAGFASASGGAFVTEFATTGISIWYFPRSQIPSTLSNNESTIDTTTFGIPVGNWPATGCNIQELFQPQQLIFDITLCGDFAGNSAIFNQTCTGVCYNDYVLGPPSGYDNAYFEVGYVRVFSAAGISTVVSPSTSASGSAAGTTSNPSTQGNSASGLGGKYASVVASLFAAIGGLGVMLL</sequence>
<evidence type="ECO:0000313" key="3">
    <source>
        <dbReference type="EMBL" id="KAG6377189.1"/>
    </source>
</evidence>
<dbReference type="Pfam" id="PF26113">
    <property type="entry name" value="GH16_XgeA"/>
    <property type="match status" value="1"/>
</dbReference>
<dbReference type="PANTHER" id="PTHR10963">
    <property type="entry name" value="GLYCOSYL HYDROLASE-RELATED"/>
    <property type="match status" value="1"/>
</dbReference>
<name>A0A8I2YS83_9AGAM</name>
<keyword evidence="4" id="KW-1185">Reference proteome</keyword>
<feature type="region of interest" description="Disordered" evidence="1">
    <location>
        <begin position="331"/>
        <end position="352"/>
    </location>
</feature>
<feature type="compositionally biased region" description="Low complexity" evidence="1">
    <location>
        <begin position="331"/>
        <end position="349"/>
    </location>
</feature>
<feature type="chain" id="PRO_5034605106" evidence="2">
    <location>
        <begin position="25"/>
        <end position="380"/>
    </location>
</feature>
<dbReference type="EMBL" id="JAGFBS010000010">
    <property type="protein sequence ID" value="KAG6377189.1"/>
    <property type="molecule type" value="Genomic_DNA"/>
</dbReference>
<keyword evidence="3" id="KW-0378">Hydrolase</keyword>
<reference evidence="3" key="1">
    <citation type="submission" date="2021-03" db="EMBL/GenBank/DDBJ databases">
        <title>Evolutionary innovations through gain and loss of genes in the ectomycorrhizal Boletales.</title>
        <authorList>
            <person name="Wu G."/>
            <person name="Miyauchi S."/>
            <person name="Morin E."/>
            <person name="Yang Z.-L."/>
            <person name="Xu J."/>
            <person name="Martin F.M."/>
        </authorList>
    </citation>
    <scope>NUCLEOTIDE SEQUENCE</scope>
    <source>
        <strain evidence="3">BR01</strain>
    </source>
</reference>
<dbReference type="InterPro" id="IPR013320">
    <property type="entry name" value="ConA-like_dom_sf"/>
</dbReference>
<dbReference type="Gene3D" id="2.60.120.200">
    <property type="match status" value="1"/>
</dbReference>
<gene>
    <name evidence="3" type="ORF">JVT61DRAFT_1241</name>
</gene>
<dbReference type="GO" id="GO:0009251">
    <property type="term" value="P:glucan catabolic process"/>
    <property type="evidence" value="ECO:0007669"/>
    <property type="project" value="TreeGrafter"/>
</dbReference>
<accession>A0A8I2YS83</accession>
<dbReference type="Proteomes" id="UP000683000">
    <property type="component" value="Unassembled WGS sequence"/>
</dbReference>
<dbReference type="CDD" id="cd02181">
    <property type="entry name" value="GH16_fungal_Lam16A_glucanase"/>
    <property type="match status" value="1"/>
</dbReference>
<evidence type="ECO:0000313" key="4">
    <source>
        <dbReference type="Proteomes" id="UP000683000"/>
    </source>
</evidence>
<comment type="caution">
    <text evidence="3">The sequence shown here is derived from an EMBL/GenBank/DDBJ whole genome shotgun (WGS) entry which is preliminary data.</text>
</comment>
<dbReference type="FunFam" id="2.60.120.200:FF:000179">
    <property type="entry name" value="Unplaced genomic scaffold supercont1.19, whole genome shotgun sequence"/>
    <property type="match status" value="1"/>
</dbReference>
<dbReference type="GO" id="GO:0016787">
    <property type="term" value="F:hydrolase activity"/>
    <property type="evidence" value="ECO:0007669"/>
    <property type="project" value="UniProtKB-KW"/>
</dbReference>
<dbReference type="InterPro" id="IPR050546">
    <property type="entry name" value="Glycosyl_Hydrlase_16"/>
</dbReference>
<dbReference type="AlphaFoldDB" id="A0A8I2YS83"/>
<organism evidence="3 4">
    <name type="scientific">Boletus reticuloceps</name>
    <dbReference type="NCBI Taxonomy" id="495285"/>
    <lineage>
        <taxon>Eukaryota</taxon>
        <taxon>Fungi</taxon>
        <taxon>Dikarya</taxon>
        <taxon>Basidiomycota</taxon>
        <taxon>Agaricomycotina</taxon>
        <taxon>Agaricomycetes</taxon>
        <taxon>Agaricomycetidae</taxon>
        <taxon>Boletales</taxon>
        <taxon>Boletineae</taxon>
        <taxon>Boletaceae</taxon>
        <taxon>Boletoideae</taxon>
        <taxon>Boletus</taxon>
    </lineage>
</organism>